<keyword evidence="1" id="KW-0145">Chemotaxis</keyword>
<evidence type="ECO:0000256" key="2">
    <source>
        <dbReference type="ARBA" id="ARBA00022801"/>
    </source>
</evidence>
<feature type="domain" description="CheC-like protein" evidence="3">
    <location>
        <begin position="11"/>
        <end position="46"/>
    </location>
</feature>
<feature type="domain" description="CheC-like protein" evidence="3">
    <location>
        <begin position="109"/>
        <end position="144"/>
    </location>
</feature>
<gene>
    <name evidence="4" type="ORF">CCDG5_0406</name>
</gene>
<accession>A0A078KQX6</accession>
<dbReference type="InterPro" id="IPR050992">
    <property type="entry name" value="CheZ_family_phosphatases"/>
</dbReference>
<proteinExistence type="predicted"/>
<dbReference type="STRING" id="29343.CCDG5_0406"/>
<dbReference type="AlphaFoldDB" id="A0A078KQX6"/>
<evidence type="ECO:0000259" key="3">
    <source>
        <dbReference type="Pfam" id="PF04509"/>
    </source>
</evidence>
<dbReference type="PANTHER" id="PTHR43693:SF1">
    <property type="entry name" value="PROTEIN PHOSPHATASE CHEZ"/>
    <property type="match status" value="1"/>
</dbReference>
<organism evidence="4 5">
    <name type="scientific">[Clostridium] cellulosi</name>
    <dbReference type="NCBI Taxonomy" id="29343"/>
    <lineage>
        <taxon>Bacteria</taxon>
        <taxon>Bacillati</taxon>
        <taxon>Bacillota</taxon>
        <taxon>Clostridia</taxon>
        <taxon>Eubacteriales</taxon>
        <taxon>Oscillospiraceae</taxon>
        <taxon>Oscillospiraceae incertae sedis</taxon>
    </lineage>
</organism>
<dbReference type="Proteomes" id="UP000032431">
    <property type="component" value="Chromosome I"/>
</dbReference>
<protein>
    <submittedName>
        <fullName evidence="4">CheC, inhibitor of MCP methylation</fullName>
    </submittedName>
</protein>
<dbReference type="Pfam" id="PF04509">
    <property type="entry name" value="CheC"/>
    <property type="match status" value="2"/>
</dbReference>
<keyword evidence="5" id="KW-1185">Reference proteome</keyword>
<dbReference type="GO" id="GO:0016787">
    <property type="term" value="F:hydrolase activity"/>
    <property type="evidence" value="ECO:0007669"/>
    <property type="project" value="UniProtKB-KW"/>
</dbReference>
<dbReference type="KEGG" id="ccel:CCDG5_0406"/>
<keyword evidence="2" id="KW-0378">Hydrolase</keyword>
<evidence type="ECO:0000313" key="4">
    <source>
        <dbReference type="EMBL" id="CDZ23544.1"/>
    </source>
</evidence>
<evidence type="ECO:0000256" key="1">
    <source>
        <dbReference type="ARBA" id="ARBA00022500"/>
    </source>
</evidence>
<reference evidence="5" key="1">
    <citation type="submission" date="2014-07" db="EMBL/GenBank/DDBJ databases">
        <authorList>
            <person name="Wibberg D."/>
        </authorList>
    </citation>
    <scope>NUCLEOTIDE SEQUENCE [LARGE SCALE GENOMIC DNA]</scope>
    <source>
        <strain evidence="5">DG5</strain>
    </source>
</reference>
<dbReference type="PANTHER" id="PTHR43693">
    <property type="entry name" value="PROTEIN PHOSPHATASE CHEZ"/>
    <property type="match status" value="1"/>
</dbReference>
<dbReference type="InterPro" id="IPR007597">
    <property type="entry name" value="CheC"/>
</dbReference>
<evidence type="ECO:0000313" key="5">
    <source>
        <dbReference type="Proteomes" id="UP000032431"/>
    </source>
</evidence>
<dbReference type="PATRIC" id="fig|29343.3.peg.422"/>
<dbReference type="Gene3D" id="3.40.1550.10">
    <property type="entry name" value="CheC-like"/>
    <property type="match status" value="1"/>
</dbReference>
<dbReference type="EMBL" id="LM995447">
    <property type="protein sequence ID" value="CDZ23544.1"/>
    <property type="molecule type" value="Genomic_DNA"/>
</dbReference>
<dbReference type="CDD" id="cd17909">
    <property type="entry name" value="CheC_ClassI"/>
    <property type="match status" value="1"/>
</dbReference>
<dbReference type="InterPro" id="IPR028976">
    <property type="entry name" value="CheC-like_sf"/>
</dbReference>
<sequence length="203" mass="21997">MENYENLSETQKDVLREIGNIGGGNAATALSSILTGRVNMSLPQLHIINVNEIAELLGGPEKEIVGILVTMTGDIQGMLLFLLDKAFTHMLINVLLGKSIDSFENINDMDLSALKEIGNILAGSYINAISTLTGLRIKLFPPDIAVDMVGAILNYPAAQFGAMGDKVLYIEENFSSGQDCVKSHLLIMPELDSLKIMFDRLGV</sequence>
<name>A0A078KQX6_9FIRM</name>
<dbReference type="HOGENOM" id="CLU_087860_2_1_9"/>
<dbReference type="GO" id="GO:0006935">
    <property type="term" value="P:chemotaxis"/>
    <property type="evidence" value="ECO:0007669"/>
    <property type="project" value="UniProtKB-KW"/>
</dbReference>
<dbReference type="SUPFAM" id="SSF103039">
    <property type="entry name" value="CheC-like"/>
    <property type="match status" value="1"/>
</dbReference>